<dbReference type="InterPro" id="IPR036388">
    <property type="entry name" value="WH-like_DNA-bd_sf"/>
</dbReference>
<sequence>MKNKVPMINIIIIALFNYVFLGTEYMYDNMMLYVINSNGVVNAQNYILGVSVAGFLMYPLLKRVYRKNNNMLLLHIFKVCVVITGIICIAVMGTHSSYVSIFISGCVFFAIMGIVGSAVHYSLAVNISNYSMPVSYAIGIAYALGVLIQFIANNIVNNNLAESIMLCVGLIVLVYYGFGTDSMAANSARAADGRASYIVYKNEKTAGITLIIIVALMTCIFSTLDNAVTLVHAEGSVDIGQTPRVILAVSGLVAGYVFGINKGAFINIIMYCVTLLSVMCVAVIELGGPFMIGLVAFYMSAGFFVVYFTTMFIQFSYNTDIPELWAGMGRAVNNAGAVITSFTSVLLLSSANTMIISVVALVLFALISVAIYAYSTQLVISVKEPVSTEPAVNYKLERFVQAYSLTEREKEVLQVLTESDGNVSELASTLCMSRSALYRHISAINEKTDTSSRIGLIQFYYSWSEN</sequence>
<feature type="transmembrane region" description="Helical" evidence="1">
    <location>
        <begin position="354"/>
        <end position="374"/>
    </location>
</feature>
<dbReference type="EMBL" id="JBBMER010000007">
    <property type="protein sequence ID" value="MEQ2380296.1"/>
    <property type="molecule type" value="Genomic_DNA"/>
</dbReference>
<feature type="transmembrane region" description="Helical" evidence="1">
    <location>
        <begin position="7"/>
        <end position="23"/>
    </location>
</feature>
<feature type="transmembrane region" description="Helical" evidence="1">
    <location>
        <begin position="43"/>
        <end position="61"/>
    </location>
</feature>
<organism evidence="3 4">
    <name type="scientific">[Lactobacillus] rogosae</name>
    <dbReference type="NCBI Taxonomy" id="706562"/>
    <lineage>
        <taxon>Bacteria</taxon>
        <taxon>Bacillati</taxon>
        <taxon>Bacillota</taxon>
        <taxon>Clostridia</taxon>
        <taxon>Lachnospirales</taxon>
        <taxon>Lachnospiraceae</taxon>
        <taxon>Lachnospira</taxon>
    </lineage>
</organism>
<feature type="transmembrane region" description="Helical" evidence="1">
    <location>
        <begin position="98"/>
        <end position="121"/>
    </location>
</feature>
<feature type="transmembrane region" description="Helical" evidence="1">
    <location>
        <begin position="73"/>
        <end position="92"/>
    </location>
</feature>
<dbReference type="InterPro" id="IPR000792">
    <property type="entry name" value="Tscrpt_reg_LuxR_C"/>
</dbReference>
<dbReference type="SUPFAM" id="SSF46894">
    <property type="entry name" value="C-terminal effector domain of the bipartite response regulators"/>
    <property type="match status" value="1"/>
</dbReference>
<feature type="transmembrane region" description="Helical" evidence="1">
    <location>
        <begin position="163"/>
        <end position="184"/>
    </location>
</feature>
<name>A0ABV1BX35_9FIRM</name>
<dbReference type="InterPro" id="IPR016032">
    <property type="entry name" value="Sig_transdc_resp-reg_C-effctor"/>
</dbReference>
<feature type="transmembrane region" description="Helical" evidence="1">
    <location>
        <begin position="133"/>
        <end position="151"/>
    </location>
</feature>
<dbReference type="SMART" id="SM00421">
    <property type="entry name" value="HTH_LUXR"/>
    <property type="match status" value="1"/>
</dbReference>
<proteinExistence type="predicted"/>
<dbReference type="RefSeq" id="WP_055176893.1">
    <property type="nucleotide sequence ID" value="NZ_DAWDAH010000009.1"/>
</dbReference>
<evidence type="ECO:0000259" key="2">
    <source>
        <dbReference type="SMART" id="SM00421"/>
    </source>
</evidence>
<comment type="caution">
    <text evidence="3">The sequence shown here is derived from an EMBL/GenBank/DDBJ whole genome shotgun (WGS) entry which is preliminary data.</text>
</comment>
<feature type="transmembrane region" description="Helical" evidence="1">
    <location>
        <begin position="268"/>
        <end position="284"/>
    </location>
</feature>
<accession>A0ABV1BX35</accession>
<evidence type="ECO:0000256" key="1">
    <source>
        <dbReference type="SAM" id="Phobius"/>
    </source>
</evidence>
<keyword evidence="1" id="KW-1133">Transmembrane helix</keyword>
<gene>
    <name evidence="3" type="ORF">WMO14_10425</name>
</gene>
<dbReference type="Gene3D" id="1.10.10.10">
    <property type="entry name" value="Winged helix-like DNA-binding domain superfamily/Winged helix DNA-binding domain"/>
    <property type="match status" value="1"/>
</dbReference>
<evidence type="ECO:0000313" key="3">
    <source>
        <dbReference type="EMBL" id="MEQ2380296.1"/>
    </source>
</evidence>
<feature type="transmembrane region" description="Helical" evidence="1">
    <location>
        <begin position="290"/>
        <end position="310"/>
    </location>
</feature>
<dbReference type="Proteomes" id="UP001442364">
    <property type="component" value="Unassembled WGS sequence"/>
</dbReference>
<feature type="transmembrane region" description="Helical" evidence="1">
    <location>
        <begin position="244"/>
        <end position="261"/>
    </location>
</feature>
<feature type="transmembrane region" description="Helical" evidence="1">
    <location>
        <begin position="331"/>
        <end position="348"/>
    </location>
</feature>
<feature type="transmembrane region" description="Helical" evidence="1">
    <location>
        <begin position="205"/>
        <end position="224"/>
    </location>
</feature>
<keyword evidence="1" id="KW-0472">Membrane</keyword>
<evidence type="ECO:0000313" key="4">
    <source>
        <dbReference type="Proteomes" id="UP001442364"/>
    </source>
</evidence>
<keyword evidence="1" id="KW-0812">Transmembrane</keyword>
<protein>
    <submittedName>
        <fullName evidence="3">LuxR family transcriptional regulator</fullName>
    </submittedName>
</protein>
<reference evidence="3 4" key="1">
    <citation type="submission" date="2024-03" db="EMBL/GenBank/DDBJ databases">
        <title>Human intestinal bacterial collection.</title>
        <authorList>
            <person name="Pauvert C."/>
            <person name="Hitch T.C.A."/>
            <person name="Clavel T."/>
        </authorList>
    </citation>
    <scope>NUCLEOTIDE SEQUENCE [LARGE SCALE GENOMIC DNA]</scope>
    <source>
        <strain evidence="3 4">CLA-AA-H255</strain>
    </source>
</reference>
<keyword evidence="4" id="KW-1185">Reference proteome</keyword>
<feature type="domain" description="HTH luxR-type" evidence="2">
    <location>
        <begin position="402"/>
        <end position="460"/>
    </location>
</feature>